<keyword evidence="1" id="KW-0812">Transmembrane</keyword>
<dbReference type="Proteomes" id="UP001430637">
    <property type="component" value="Unassembled WGS sequence"/>
</dbReference>
<keyword evidence="1" id="KW-1133">Transmembrane helix</keyword>
<gene>
    <name evidence="2" type="ORF">LKD23_01715</name>
</gene>
<organism evidence="2 3">
    <name type="scientific">Faecalibacterium butyricigenerans</name>
    <dbReference type="NCBI Taxonomy" id="1851427"/>
    <lineage>
        <taxon>Bacteria</taxon>
        <taxon>Bacillati</taxon>
        <taxon>Bacillota</taxon>
        <taxon>Clostridia</taxon>
        <taxon>Eubacteriales</taxon>
        <taxon>Oscillospiraceae</taxon>
        <taxon>Faecalibacterium</taxon>
    </lineage>
</organism>
<keyword evidence="3" id="KW-1185">Reference proteome</keyword>
<sequence>MKRIQMPSSYAVVTEEEKELLGGGGAFRDAWDSFTDHLRLNDFFFRGGLLSLSISFIPMLLFNVVKAGFHVAVNVHTFLFGGPSKAATDIENYRNDMHALHEDMKAQRL</sequence>
<protein>
    <submittedName>
        <fullName evidence="2">Uncharacterized protein</fullName>
    </submittedName>
</protein>
<name>A0ABS8F699_9FIRM</name>
<evidence type="ECO:0000256" key="1">
    <source>
        <dbReference type="SAM" id="Phobius"/>
    </source>
</evidence>
<evidence type="ECO:0000313" key="2">
    <source>
        <dbReference type="EMBL" id="MCC2198488.1"/>
    </source>
</evidence>
<evidence type="ECO:0000313" key="3">
    <source>
        <dbReference type="Proteomes" id="UP001430637"/>
    </source>
</evidence>
<feature type="transmembrane region" description="Helical" evidence="1">
    <location>
        <begin position="43"/>
        <end position="62"/>
    </location>
</feature>
<comment type="caution">
    <text evidence="2">The sequence shown here is derived from an EMBL/GenBank/DDBJ whole genome shotgun (WGS) entry which is preliminary data.</text>
</comment>
<dbReference type="RefSeq" id="WP_227620073.1">
    <property type="nucleotide sequence ID" value="NZ_JAJEQL010000002.1"/>
</dbReference>
<keyword evidence="1" id="KW-0472">Membrane</keyword>
<reference evidence="2" key="1">
    <citation type="submission" date="2021-10" db="EMBL/GenBank/DDBJ databases">
        <title>Anaerobic single-cell dispensing facilitates the cultivation of human gut bacteria.</title>
        <authorList>
            <person name="Afrizal A."/>
        </authorList>
    </citation>
    <scope>NUCLEOTIDE SEQUENCE</scope>
    <source>
        <strain evidence="2">CLA-AA-H233</strain>
    </source>
</reference>
<accession>A0ABS8F699</accession>
<dbReference type="EMBL" id="JAJEQL010000002">
    <property type="protein sequence ID" value="MCC2198488.1"/>
    <property type="molecule type" value="Genomic_DNA"/>
</dbReference>
<proteinExistence type="predicted"/>